<dbReference type="PIRSF" id="PIRSF000137">
    <property type="entry name" value="Alcohol_oxidase"/>
    <property type="match status" value="1"/>
</dbReference>
<dbReference type="InterPro" id="IPR000172">
    <property type="entry name" value="GMC_OxRdtase_N"/>
</dbReference>
<dbReference type="InterPro" id="IPR012132">
    <property type="entry name" value="GMC_OxRdtase"/>
</dbReference>
<dbReference type="PANTHER" id="PTHR11552:SF147">
    <property type="entry name" value="CHOLINE DEHYDROGENASE, MITOCHONDRIAL"/>
    <property type="match status" value="1"/>
</dbReference>
<accession>A0A160TS29</accession>
<dbReference type="SUPFAM" id="SSF51905">
    <property type="entry name" value="FAD/NAD(P)-binding domain"/>
    <property type="match status" value="1"/>
</dbReference>
<evidence type="ECO:0000256" key="2">
    <source>
        <dbReference type="ARBA" id="ARBA00010790"/>
    </source>
</evidence>
<reference evidence="6" key="1">
    <citation type="submission" date="2015-10" db="EMBL/GenBank/DDBJ databases">
        <authorList>
            <person name="Gilbert D.G."/>
        </authorList>
    </citation>
    <scope>NUCLEOTIDE SEQUENCE</scope>
</reference>
<organism evidence="6">
    <name type="scientific">hydrothermal vent metagenome</name>
    <dbReference type="NCBI Taxonomy" id="652676"/>
    <lineage>
        <taxon>unclassified sequences</taxon>
        <taxon>metagenomes</taxon>
        <taxon>ecological metagenomes</taxon>
    </lineage>
</organism>
<dbReference type="GO" id="GO:0050660">
    <property type="term" value="F:flavin adenine dinucleotide binding"/>
    <property type="evidence" value="ECO:0007669"/>
    <property type="project" value="InterPro"/>
</dbReference>
<evidence type="ECO:0000256" key="4">
    <source>
        <dbReference type="ARBA" id="ARBA00022827"/>
    </source>
</evidence>
<keyword evidence="6" id="KW-0560">Oxidoreductase</keyword>
<dbReference type="Gene3D" id="3.30.560.10">
    <property type="entry name" value="Glucose Oxidase, domain 3"/>
    <property type="match status" value="1"/>
</dbReference>
<dbReference type="EMBL" id="CZRL01000095">
    <property type="protein sequence ID" value="CUS53226.1"/>
    <property type="molecule type" value="Genomic_DNA"/>
</dbReference>
<keyword evidence="3" id="KW-0285">Flavoprotein</keyword>
<dbReference type="InterPro" id="IPR036188">
    <property type="entry name" value="FAD/NAD-bd_sf"/>
</dbReference>
<dbReference type="GO" id="GO:0008812">
    <property type="term" value="F:choline dehydrogenase activity"/>
    <property type="evidence" value="ECO:0007669"/>
    <property type="project" value="UniProtKB-EC"/>
</dbReference>
<dbReference type="SUPFAM" id="SSF54373">
    <property type="entry name" value="FAD-linked reductases, C-terminal domain"/>
    <property type="match status" value="1"/>
</dbReference>
<proteinExistence type="inferred from homology"/>
<dbReference type="Pfam" id="PF00732">
    <property type="entry name" value="GMC_oxred_N"/>
    <property type="match status" value="1"/>
</dbReference>
<evidence type="ECO:0000256" key="1">
    <source>
        <dbReference type="ARBA" id="ARBA00001974"/>
    </source>
</evidence>
<feature type="domain" description="Glucose-methanol-choline oxidoreductase N-terminal" evidence="5">
    <location>
        <begin position="258"/>
        <end position="272"/>
    </location>
</feature>
<comment type="cofactor">
    <cofactor evidence="1">
        <name>FAD</name>
        <dbReference type="ChEBI" id="CHEBI:57692"/>
    </cofactor>
</comment>
<dbReference type="EC" id="1.1.99.1" evidence="6"/>
<comment type="similarity">
    <text evidence="2">Belongs to the GMC oxidoreductase family.</text>
</comment>
<keyword evidence="4" id="KW-0274">FAD</keyword>
<name>A0A160TS29_9ZZZZ</name>
<gene>
    <name evidence="6" type="ORF">MGWOODY_XGa1712</name>
</gene>
<dbReference type="Gene3D" id="3.50.50.60">
    <property type="entry name" value="FAD/NAD(P)-binding domain"/>
    <property type="match status" value="1"/>
</dbReference>
<dbReference type="PROSITE" id="PS00624">
    <property type="entry name" value="GMC_OXRED_2"/>
    <property type="match status" value="1"/>
</dbReference>
<evidence type="ECO:0000313" key="6">
    <source>
        <dbReference type="EMBL" id="CUS53226.1"/>
    </source>
</evidence>
<evidence type="ECO:0000256" key="3">
    <source>
        <dbReference type="ARBA" id="ARBA00022630"/>
    </source>
</evidence>
<dbReference type="PROSITE" id="PS51257">
    <property type="entry name" value="PROKAR_LIPOPROTEIN"/>
    <property type="match status" value="1"/>
</dbReference>
<protein>
    <submittedName>
        <fullName evidence="6">Choline dehydrogenase</fullName>
        <ecNumber evidence="6">1.1.99.1</ecNumber>
    </submittedName>
</protein>
<evidence type="ECO:0000259" key="5">
    <source>
        <dbReference type="PROSITE" id="PS00624"/>
    </source>
</evidence>
<dbReference type="AlphaFoldDB" id="A0A160TS29"/>
<dbReference type="Pfam" id="PF05199">
    <property type="entry name" value="GMC_oxred_C"/>
    <property type="match status" value="1"/>
</dbReference>
<dbReference type="PANTHER" id="PTHR11552">
    <property type="entry name" value="GLUCOSE-METHANOL-CHOLINE GMC OXIDOREDUCTASE"/>
    <property type="match status" value="1"/>
</dbReference>
<dbReference type="InterPro" id="IPR007867">
    <property type="entry name" value="GMC_OxRtase_C"/>
</dbReference>
<sequence length="539" mass="59237">MDVPRAERFDYIIIGAGSAGCVLANRLSAARNTSVLLLEAGGSDNHPYVRAPAGFLKTFHDPRFNWCFNTEPGPGVDDRRVFFPRGKVLGGSSSISGHLYVRGQARDYDAWSELGNKGWSYDDVLPYFRKSEDRSTGATHYHGIGGPQHVSDIHEHHPLCQLFIRGVEELGIPLNPDYNGTKQEGIAYYQRMIKNGRRHSAANGFLHPIKRRSNLCVKTKAHVLQLRCSGREVTGVTYQRFGRVHQADANAEVLLCAGAISSPHLLQTSGIGPADTLQAAGINVVHELPGVGEGLQDHYAVRVAYRINKKLSLNHRTRGVRLGWEISKWLLSGRGLLAFSPAHVGLFLRSQPNVNEPDLQFVFTPASYSQSEGAIGTFSSFPGVTCGIWQMRPQSRGFVRAKTPDPIQAPAIQPNYLADEEDCQSIVQGLIWCRRLLTTKSMLTYLEEESIPGKDCQTEDELLSYARSSGGTVYHPVGTCRMGNDPMAVVNNNLEICNMGGIRIVDASIMPTMVSANTLAATLMIAEKASDLILSRRPQ</sequence>